<organism evidence="2 3">
    <name type="scientific">Nannocystis punicea</name>
    <dbReference type="NCBI Taxonomy" id="2995304"/>
    <lineage>
        <taxon>Bacteria</taxon>
        <taxon>Pseudomonadati</taxon>
        <taxon>Myxococcota</taxon>
        <taxon>Polyangia</taxon>
        <taxon>Nannocystales</taxon>
        <taxon>Nannocystaceae</taxon>
        <taxon>Nannocystis</taxon>
    </lineage>
</organism>
<evidence type="ECO:0000313" key="2">
    <source>
        <dbReference type="EMBL" id="WAS96827.1"/>
    </source>
</evidence>
<feature type="region of interest" description="Disordered" evidence="1">
    <location>
        <begin position="17"/>
        <end position="89"/>
    </location>
</feature>
<dbReference type="EMBL" id="CP114040">
    <property type="protein sequence ID" value="WAS96827.1"/>
    <property type="molecule type" value="Genomic_DNA"/>
</dbReference>
<evidence type="ECO:0000256" key="1">
    <source>
        <dbReference type="SAM" id="MobiDB-lite"/>
    </source>
</evidence>
<name>A0ABY7HCJ5_9BACT</name>
<dbReference type="Proteomes" id="UP001164459">
    <property type="component" value="Chromosome"/>
</dbReference>
<proteinExistence type="predicted"/>
<feature type="compositionally biased region" description="Low complexity" evidence="1">
    <location>
        <begin position="26"/>
        <end position="83"/>
    </location>
</feature>
<dbReference type="RefSeq" id="WP_269039191.1">
    <property type="nucleotide sequence ID" value="NZ_CP114040.1"/>
</dbReference>
<accession>A0ABY7HCJ5</accession>
<dbReference type="PROSITE" id="PS51257">
    <property type="entry name" value="PROKAR_LIPOPROTEIN"/>
    <property type="match status" value="1"/>
</dbReference>
<keyword evidence="3" id="KW-1185">Reference proteome</keyword>
<gene>
    <name evidence="2" type="ORF">O0S08_11825</name>
</gene>
<protein>
    <submittedName>
        <fullName evidence="2">Uncharacterized protein</fullName>
    </submittedName>
</protein>
<evidence type="ECO:0000313" key="3">
    <source>
        <dbReference type="Proteomes" id="UP001164459"/>
    </source>
</evidence>
<sequence>MQRLTTLMAALALTACPQDSGDETGGTDTSGASTPMTTTTSATSDDSTTATTSASTTTDTTGPTTGETTGETTDETAGTSTTEDPTAGVCALPPLTEEIVNTLGFNVFGQSYEAKPGESLDLSVGSIECCYIKMPVDACVTYSVSPAEGATINAAGALFIAADVEPGTVFTVTADVEDGRKVLTTEVFVYTPESNPFVGIWHEVAQLPCGGGAEVAPEMAIQELWFRASGEVQVTWFPFEIYFDYWSDYAYDLQTGDLEITPTGGNYVPADVEGAGTFKIEGNQLVLEDMWLGSPQNGMTPANCGHRFER</sequence>
<reference evidence="2" key="1">
    <citation type="submission" date="2022-11" db="EMBL/GenBank/DDBJ databases">
        <title>Minimal conservation of predation-associated metabolite biosynthetic gene clusters underscores biosynthetic potential of Myxococcota including descriptions for ten novel species: Archangium lansinium sp. nov., Myxococcus landrumus sp. nov., Nannocystis bai.</title>
        <authorList>
            <person name="Ahearne A."/>
            <person name="Stevens C."/>
            <person name="Dowd S."/>
        </authorList>
    </citation>
    <scope>NUCLEOTIDE SEQUENCE</scope>
    <source>
        <strain evidence="2">Fl3</strain>
    </source>
</reference>